<evidence type="ECO:0000313" key="2">
    <source>
        <dbReference type="EMBL" id="PIA94658.1"/>
    </source>
</evidence>
<evidence type="ECO:0000313" key="3">
    <source>
        <dbReference type="EMBL" id="WPB04630.1"/>
    </source>
</evidence>
<dbReference type="EMBL" id="LKMD01000104">
    <property type="protein sequence ID" value="PIA94658.1"/>
    <property type="molecule type" value="Genomic_DNA"/>
</dbReference>
<dbReference type="Pfam" id="PF06985">
    <property type="entry name" value="HET"/>
    <property type="match status" value="1"/>
</dbReference>
<dbReference type="PANTHER" id="PTHR24148">
    <property type="entry name" value="ANKYRIN REPEAT DOMAIN-CONTAINING PROTEIN 39 HOMOLOG-RELATED"/>
    <property type="match status" value="1"/>
</dbReference>
<sequence length="716" mass="81392">MSAKHAALYRPLEGLEAIRFIELLPGTGSDTIVVNFVYDTLLMKPPPMFEATSYTWGDPIPTRTILCDGIEFELRQNACDFLHQLRLPDRSRMLWIDCICINQTDAVERAKQVEMMHVIYRNAMAVIAWIGLQDESSLIAMNYIAQLDITSVLRHALLDVWGAPDVQIEERPYLFDTITRTEQDQRLVSAVMRLFCRPWFRRIWIQQEMAVNQNTRVLCGSQEVDLERLIALGCLLQPRDSSGWPEPWNTSEHLPEWRSIVALREINHHRVVEFAIPTPWQDEIRQRSATESSIDYYAGHKSSVLAFGFFTDALQGSSATSRPLITKLKHGSVLEATDPRDKVYALYNLDKSFRFPPRAAPPRPKVDYSIPWQAVFIRIAKYTHSTHVDRTLSLAGRSQQYSDASLPSWVPDLRNEDIGVFFADHESSWAAGGMAYQPSVQFVSLPSCRIGSRPIPEYYFFNAKGKKKNLVAEALEIGAILQDKIVYCSPQPTLPSMHLAALLPEISSKLAADLTFINEKMPRYFTGESGSDAYAGTIMVNTTPRDELATADYERKGFAEWRAWLESSDFPNNIPEYHQAVVNTELWNKHLFVVSNHGLMCIVPAMTREGDYVAILNGCRYPVALRKVGPEDGQYYELLGPCYMHRMMRGRAWNLIEEYKSKYISTSEDEVVPLDLGSADQTDEDSGGHVGVFPFNANSDYQNIKRVLGKRRIVLV</sequence>
<reference evidence="2 4" key="1">
    <citation type="submission" date="2015-10" db="EMBL/GenBank/DDBJ databases">
        <title>The cercosporin biosynthetic gene cluster was horizontally transferred to several fungal lineages and shown to be expanded in Cercospora beticola based on microsynteny with recipient genomes.</title>
        <authorList>
            <person name="De Jonge R."/>
            <person name="Ebert M.K."/>
            <person name="Suttle J.C."/>
            <person name="Jurick Ii W.M."/>
            <person name="Secor G.A."/>
            <person name="Thomma B.P."/>
            <person name="Van De Peer Y."/>
            <person name="Bolton M.D."/>
        </authorList>
    </citation>
    <scope>NUCLEOTIDE SEQUENCE [LARGE SCALE GENOMIC DNA]</scope>
    <source>
        <strain evidence="2 4">09-40</strain>
    </source>
</reference>
<dbReference type="InterPro" id="IPR010730">
    <property type="entry name" value="HET"/>
</dbReference>
<dbReference type="EMBL" id="CP134189">
    <property type="protein sequence ID" value="WPB04630.1"/>
    <property type="molecule type" value="Genomic_DNA"/>
</dbReference>
<evidence type="ECO:0000313" key="4">
    <source>
        <dbReference type="Proteomes" id="UP000230605"/>
    </source>
</evidence>
<evidence type="ECO:0000259" key="1">
    <source>
        <dbReference type="Pfam" id="PF06985"/>
    </source>
</evidence>
<dbReference type="InterPro" id="IPR052895">
    <property type="entry name" value="HetReg/Transcr_Mod"/>
</dbReference>
<proteinExistence type="predicted"/>
<reference evidence="3 5" key="2">
    <citation type="submission" date="2023-09" db="EMBL/GenBank/DDBJ databases">
        <title>Complete-Gapless Cercospora beticola genome.</title>
        <authorList>
            <person name="Wyatt N.A."/>
            <person name="Spanner R.E."/>
            <person name="Bolton M.D."/>
        </authorList>
    </citation>
    <scope>NUCLEOTIDE SEQUENCE [LARGE SCALE GENOMIC DNA]</scope>
    <source>
        <strain evidence="3">Cb09-40</strain>
    </source>
</reference>
<dbReference type="Proteomes" id="UP000230605">
    <property type="component" value="Chromosome 6"/>
</dbReference>
<dbReference type="Proteomes" id="UP001302367">
    <property type="component" value="Chromosome 6"/>
</dbReference>
<dbReference type="PANTHER" id="PTHR24148:SF64">
    <property type="entry name" value="HETEROKARYON INCOMPATIBILITY DOMAIN-CONTAINING PROTEIN"/>
    <property type="match status" value="1"/>
</dbReference>
<dbReference type="AlphaFoldDB" id="A0A2G5HQ56"/>
<feature type="domain" description="Heterokaryon incompatibility" evidence="1">
    <location>
        <begin position="49"/>
        <end position="208"/>
    </location>
</feature>
<name>A0A2G5HQ56_CERBT</name>
<evidence type="ECO:0000313" key="5">
    <source>
        <dbReference type="Proteomes" id="UP001302367"/>
    </source>
</evidence>
<gene>
    <name evidence="2" type="ORF">CB0940_08071</name>
    <name evidence="3" type="ORF">RHO25_009276</name>
</gene>
<organism evidence="2 4">
    <name type="scientific">Cercospora beticola</name>
    <name type="common">Sugarbeet leaf spot fungus</name>
    <dbReference type="NCBI Taxonomy" id="122368"/>
    <lineage>
        <taxon>Eukaryota</taxon>
        <taxon>Fungi</taxon>
        <taxon>Dikarya</taxon>
        <taxon>Ascomycota</taxon>
        <taxon>Pezizomycotina</taxon>
        <taxon>Dothideomycetes</taxon>
        <taxon>Dothideomycetidae</taxon>
        <taxon>Mycosphaerellales</taxon>
        <taxon>Mycosphaerellaceae</taxon>
        <taxon>Cercospora</taxon>
    </lineage>
</organism>
<keyword evidence="5" id="KW-1185">Reference proteome</keyword>
<dbReference type="OrthoDB" id="194358at2759"/>
<protein>
    <recommendedName>
        <fullName evidence="1">Heterokaryon incompatibility domain-containing protein</fullName>
    </recommendedName>
</protein>
<accession>A0A2G5HQ56</accession>